<gene>
    <name evidence="2" type="ORF">Ato02nite_074170</name>
</gene>
<dbReference type="Pfam" id="PF13672">
    <property type="entry name" value="PP2C_2"/>
    <property type="match status" value="1"/>
</dbReference>
<evidence type="ECO:0000313" key="3">
    <source>
        <dbReference type="Proteomes" id="UP000677082"/>
    </source>
</evidence>
<dbReference type="RefSeq" id="WP_213011325.1">
    <property type="nucleotide sequence ID" value="NZ_BOQN01000095.1"/>
</dbReference>
<feature type="domain" description="PPM-type phosphatase" evidence="1">
    <location>
        <begin position="19"/>
        <end position="209"/>
    </location>
</feature>
<dbReference type="InterPro" id="IPR036457">
    <property type="entry name" value="PPM-type-like_dom_sf"/>
</dbReference>
<dbReference type="Proteomes" id="UP000677082">
    <property type="component" value="Unassembled WGS sequence"/>
</dbReference>
<dbReference type="Gene3D" id="3.60.40.10">
    <property type="entry name" value="PPM-type phosphatase domain"/>
    <property type="match status" value="1"/>
</dbReference>
<dbReference type="EMBL" id="BOQN01000095">
    <property type="protein sequence ID" value="GIM95624.1"/>
    <property type="molecule type" value="Genomic_DNA"/>
</dbReference>
<accession>A0A919TJZ8</accession>
<proteinExistence type="predicted"/>
<dbReference type="SUPFAM" id="SSF81606">
    <property type="entry name" value="PP2C-like"/>
    <property type="match status" value="1"/>
</dbReference>
<dbReference type="AlphaFoldDB" id="A0A919TJZ8"/>
<evidence type="ECO:0000313" key="2">
    <source>
        <dbReference type="EMBL" id="GIM95624.1"/>
    </source>
</evidence>
<organism evidence="2 3">
    <name type="scientific">Paractinoplanes toevensis</name>
    <dbReference type="NCBI Taxonomy" id="571911"/>
    <lineage>
        <taxon>Bacteria</taxon>
        <taxon>Bacillati</taxon>
        <taxon>Actinomycetota</taxon>
        <taxon>Actinomycetes</taxon>
        <taxon>Micromonosporales</taxon>
        <taxon>Micromonosporaceae</taxon>
        <taxon>Paractinoplanes</taxon>
    </lineage>
</organism>
<sequence>MSESASWLTWSKTFTGRHHQQCEDAAVAMSGSGWTLLAVSDGAGSAPRAADGSMIAVDLVTDFVRDSPPPAAVPGHDGHQAQLEWLRTAVGTVGRRWMTETLIRGGEPADFDATLAIVVSNGWETGIATVGDSFVAGLGRTGKVELMVAPDRPAALTGSEAYMLQDWELRTRYVAVVDPDIAMIFLSTDGLEFLLEAKVVRKGPELVQAFIGVKKWLANVLETIGRSCDLSQADVLGRADVMAGKGDDVGVALAIRPRS</sequence>
<protein>
    <recommendedName>
        <fullName evidence="1">PPM-type phosphatase domain-containing protein</fullName>
    </recommendedName>
</protein>
<keyword evidence="3" id="KW-1185">Reference proteome</keyword>
<evidence type="ECO:0000259" key="1">
    <source>
        <dbReference type="Pfam" id="PF13672"/>
    </source>
</evidence>
<comment type="caution">
    <text evidence="2">The sequence shown here is derived from an EMBL/GenBank/DDBJ whole genome shotgun (WGS) entry which is preliminary data.</text>
</comment>
<reference evidence="2 3" key="1">
    <citation type="submission" date="2021-03" db="EMBL/GenBank/DDBJ databases">
        <title>Whole genome shotgun sequence of Actinoplanes toevensis NBRC 105298.</title>
        <authorList>
            <person name="Komaki H."/>
            <person name="Tamura T."/>
        </authorList>
    </citation>
    <scope>NUCLEOTIDE SEQUENCE [LARGE SCALE GENOMIC DNA]</scope>
    <source>
        <strain evidence="2 3">NBRC 105298</strain>
    </source>
</reference>
<name>A0A919TJZ8_9ACTN</name>
<dbReference type="InterPro" id="IPR001932">
    <property type="entry name" value="PPM-type_phosphatase-like_dom"/>
</dbReference>